<dbReference type="Proteomes" id="UP000799324">
    <property type="component" value="Unassembled WGS sequence"/>
</dbReference>
<feature type="region of interest" description="Disordered" evidence="1">
    <location>
        <begin position="60"/>
        <end position="124"/>
    </location>
</feature>
<dbReference type="Gene3D" id="1.20.58.1880">
    <property type="match status" value="1"/>
</dbReference>
<dbReference type="OrthoDB" id="2240312at2759"/>
<dbReference type="GO" id="GO:0006361">
    <property type="term" value="P:transcription initiation at RNA polymerase I promoter"/>
    <property type="evidence" value="ECO:0007669"/>
    <property type="project" value="TreeGrafter"/>
</dbReference>
<feature type="compositionally biased region" description="Low complexity" evidence="1">
    <location>
        <begin position="90"/>
        <end position="100"/>
    </location>
</feature>
<feature type="compositionally biased region" description="Polar residues" evidence="1">
    <location>
        <begin position="458"/>
        <end position="474"/>
    </location>
</feature>
<dbReference type="InterPro" id="IPR009057">
    <property type="entry name" value="Homeodomain-like_sf"/>
</dbReference>
<feature type="compositionally biased region" description="Low complexity" evidence="1">
    <location>
        <begin position="532"/>
        <end position="546"/>
    </location>
</feature>
<dbReference type="PANTHER" id="PTHR28079">
    <property type="entry name" value="RNA POLYMERASE I-SPECIFIC TRANSCRIPTION INITIATION FACTOR RRN5"/>
    <property type="match status" value="1"/>
</dbReference>
<protein>
    <recommendedName>
        <fullName evidence="4">Myb-like domain-containing protein</fullName>
    </recommendedName>
</protein>
<dbReference type="GO" id="GO:0042790">
    <property type="term" value="P:nucleolar large rRNA transcription by RNA polymerase I"/>
    <property type="evidence" value="ECO:0007669"/>
    <property type="project" value="InterPro"/>
</dbReference>
<feature type="compositionally biased region" description="Low complexity" evidence="1">
    <location>
        <begin position="279"/>
        <end position="299"/>
    </location>
</feature>
<dbReference type="GO" id="GO:0000500">
    <property type="term" value="C:RNA polymerase I upstream activating factor complex"/>
    <property type="evidence" value="ECO:0007669"/>
    <property type="project" value="InterPro"/>
</dbReference>
<feature type="compositionally biased region" description="Acidic residues" evidence="1">
    <location>
        <begin position="510"/>
        <end position="531"/>
    </location>
</feature>
<evidence type="ECO:0008006" key="4">
    <source>
        <dbReference type="Google" id="ProtNLM"/>
    </source>
</evidence>
<dbReference type="AlphaFoldDB" id="A0A6A6TFH3"/>
<accession>A0A6A6TFH3</accession>
<dbReference type="PANTHER" id="PTHR28079:SF1">
    <property type="entry name" value="RNA POLYMERASE I-SPECIFIC TRANSCRIPTION INITIATION FACTOR RRN5"/>
    <property type="match status" value="1"/>
</dbReference>
<feature type="region of interest" description="Disordered" evidence="1">
    <location>
        <begin position="1"/>
        <end position="20"/>
    </location>
</feature>
<evidence type="ECO:0000256" key="1">
    <source>
        <dbReference type="SAM" id="MobiDB-lite"/>
    </source>
</evidence>
<dbReference type="SUPFAM" id="SSF46689">
    <property type="entry name" value="Homeodomain-like"/>
    <property type="match status" value="1"/>
</dbReference>
<feature type="compositionally biased region" description="Polar residues" evidence="1">
    <location>
        <begin position="647"/>
        <end position="660"/>
    </location>
</feature>
<dbReference type="InterPro" id="IPR039601">
    <property type="entry name" value="Rrn5"/>
</dbReference>
<sequence>MAGGSEMSRHHRSWRPDTPGYFELSRPNSAATVNPHHDHTRLLSFSLSPVANIQRLRLAAPPAMSSSDSDHAPSDGDASSPDHALKSPARSRLSSRSQSVSRKRRRESHSRSAQPGNNKEHLHSQFNDGYRVILNETVDSAVARFEVDCTFRPRRSQIGTSTWTTEEKSVFFAALLKLGNRDISGIARAIGTKSIPEVQTFHLLLQDGAAKQRLAKPTLFEMPAALEISVDCDHRLELAGDAIADYQERFEAKQERERYGDYWLITPAIAEELAAATKASRQPSLAPSSPAGPADAQSSRPQDAYTNSEILQQIPEAELLNPSTLLNLSSSLFMNGSPSPPSWFPHWSTLASPLASEPSIYRTAFKDLHTLVVSLTQRLVQFCIMQATSRLRSQGWRVKKGVLPFVKKRDVLTAVDILNLQRDGKERWRGVARRCGLVVLEGVGKQSRQMDWDEVEENLSQNRRVSEPPSSGDEQATEFPSDVEEKDFKSRAVRSGTPLPKGNTVTSNSDVEDASPLEYSADESDAEEGPSDTESLSSLSDSVTKSTESESRSLELENFDNEASRTEEQRLWNILGVSSSASPSRAKVNEDEWSDSEADASLMHGNDWRKWVQYHAEWEDFEEPTREDVFRANQRLNRTIVKLGLQSYDTDTAATSQPSSGEERSDGPSRKRRKITKTELPVRGARAYAALQDRQLASEKHEPEDEASEDDAKFATSVYESPTRDQHRAASLLEDDSDMDAKPLQSIE</sequence>
<evidence type="ECO:0000313" key="2">
    <source>
        <dbReference type="EMBL" id="KAF2658176.1"/>
    </source>
</evidence>
<name>A0A6A6TFH3_9PLEO</name>
<feature type="region of interest" description="Disordered" evidence="1">
    <location>
        <begin position="279"/>
        <end position="304"/>
    </location>
</feature>
<dbReference type="CDD" id="cd00167">
    <property type="entry name" value="SANT"/>
    <property type="match status" value="1"/>
</dbReference>
<dbReference type="EMBL" id="MU004317">
    <property type="protein sequence ID" value="KAF2658176.1"/>
    <property type="molecule type" value="Genomic_DNA"/>
</dbReference>
<proteinExistence type="predicted"/>
<evidence type="ECO:0000313" key="3">
    <source>
        <dbReference type="Proteomes" id="UP000799324"/>
    </source>
</evidence>
<feature type="region of interest" description="Disordered" evidence="1">
    <location>
        <begin position="642"/>
        <end position="748"/>
    </location>
</feature>
<reference evidence="2" key="1">
    <citation type="journal article" date="2020" name="Stud. Mycol.">
        <title>101 Dothideomycetes genomes: a test case for predicting lifestyles and emergence of pathogens.</title>
        <authorList>
            <person name="Haridas S."/>
            <person name="Albert R."/>
            <person name="Binder M."/>
            <person name="Bloem J."/>
            <person name="Labutti K."/>
            <person name="Salamov A."/>
            <person name="Andreopoulos B."/>
            <person name="Baker S."/>
            <person name="Barry K."/>
            <person name="Bills G."/>
            <person name="Bluhm B."/>
            <person name="Cannon C."/>
            <person name="Castanera R."/>
            <person name="Culley D."/>
            <person name="Daum C."/>
            <person name="Ezra D."/>
            <person name="Gonzalez J."/>
            <person name="Henrissat B."/>
            <person name="Kuo A."/>
            <person name="Liang C."/>
            <person name="Lipzen A."/>
            <person name="Lutzoni F."/>
            <person name="Magnuson J."/>
            <person name="Mondo S."/>
            <person name="Nolan M."/>
            <person name="Ohm R."/>
            <person name="Pangilinan J."/>
            <person name="Park H.-J."/>
            <person name="Ramirez L."/>
            <person name="Alfaro M."/>
            <person name="Sun H."/>
            <person name="Tritt A."/>
            <person name="Yoshinaga Y."/>
            <person name="Zwiers L.-H."/>
            <person name="Turgeon B."/>
            <person name="Goodwin S."/>
            <person name="Spatafora J."/>
            <person name="Crous P."/>
            <person name="Grigoriev I."/>
        </authorList>
    </citation>
    <scope>NUCLEOTIDE SEQUENCE</scope>
    <source>
        <strain evidence="2">CBS 122681</strain>
    </source>
</reference>
<feature type="region of interest" description="Disordered" evidence="1">
    <location>
        <begin position="575"/>
        <end position="594"/>
    </location>
</feature>
<keyword evidence="3" id="KW-1185">Reference proteome</keyword>
<gene>
    <name evidence="2" type="ORF">K491DRAFT_676612</name>
</gene>
<dbReference type="GO" id="GO:0000182">
    <property type="term" value="F:rDNA binding"/>
    <property type="evidence" value="ECO:0007669"/>
    <property type="project" value="TreeGrafter"/>
</dbReference>
<feature type="region of interest" description="Disordered" evidence="1">
    <location>
        <begin position="457"/>
        <end position="565"/>
    </location>
</feature>
<dbReference type="InterPro" id="IPR001005">
    <property type="entry name" value="SANT/Myb"/>
</dbReference>
<dbReference type="GO" id="GO:0001181">
    <property type="term" value="F:RNA polymerase I general transcription initiation factor activity"/>
    <property type="evidence" value="ECO:0007669"/>
    <property type="project" value="TreeGrafter"/>
</dbReference>
<organism evidence="2 3">
    <name type="scientific">Lophiostoma macrostomum CBS 122681</name>
    <dbReference type="NCBI Taxonomy" id="1314788"/>
    <lineage>
        <taxon>Eukaryota</taxon>
        <taxon>Fungi</taxon>
        <taxon>Dikarya</taxon>
        <taxon>Ascomycota</taxon>
        <taxon>Pezizomycotina</taxon>
        <taxon>Dothideomycetes</taxon>
        <taxon>Pleosporomycetidae</taxon>
        <taxon>Pleosporales</taxon>
        <taxon>Lophiostomataceae</taxon>
        <taxon>Lophiostoma</taxon>
    </lineage>
</organism>